<dbReference type="SUPFAM" id="SSF46626">
    <property type="entry name" value="Cytochrome c"/>
    <property type="match status" value="1"/>
</dbReference>
<organism evidence="11 12">
    <name type="scientific">Spirosoma flavum</name>
    <dbReference type="NCBI Taxonomy" id="2048557"/>
    <lineage>
        <taxon>Bacteria</taxon>
        <taxon>Pseudomonadati</taxon>
        <taxon>Bacteroidota</taxon>
        <taxon>Cytophagia</taxon>
        <taxon>Cytophagales</taxon>
        <taxon>Cytophagaceae</taxon>
        <taxon>Spirosoma</taxon>
    </lineage>
</organism>
<proteinExistence type="predicted"/>
<feature type="compositionally biased region" description="Low complexity" evidence="7">
    <location>
        <begin position="886"/>
        <end position="907"/>
    </location>
</feature>
<feature type="domain" description="PKD" evidence="9">
    <location>
        <begin position="485"/>
        <end position="568"/>
    </location>
</feature>
<dbReference type="PANTHER" id="PTHR19328:SF75">
    <property type="entry name" value="ALDOSE SUGAR DEHYDROGENASE YLII"/>
    <property type="match status" value="1"/>
</dbReference>
<keyword evidence="1" id="KW-0813">Transport</keyword>
<feature type="signal peptide" evidence="8">
    <location>
        <begin position="1"/>
        <end position="32"/>
    </location>
</feature>
<dbReference type="InterPro" id="IPR022409">
    <property type="entry name" value="PKD/Chitinase_dom"/>
</dbReference>
<dbReference type="Pfam" id="PF00034">
    <property type="entry name" value="Cytochrom_C"/>
    <property type="match status" value="1"/>
</dbReference>
<dbReference type="InterPro" id="IPR035986">
    <property type="entry name" value="PKD_dom_sf"/>
</dbReference>
<dbReference type="Proteomes" id="UP001597512">
    <property type="component" value="Unassembled WGS sequence"/>
</dbReference>
<dbReference type="PANTHER" id="PTHR19328">
    <property type="entry name" value="HEDGEHOG-INTERACTING PROTEIN"/>
    <property type="match status" value="1"/>
</dbReference>
<keyword evidence="3 6" id="KW-0479">Metal-binding</keyword>
<dbReference type="InterPro" id="IPR009056">
    <property type="entry name" value="Cyt_c-like_dom"/>
</dbReference>
<dbReference type="InterPro" id="IPR011041">
    <property type="entry name" value="Quinoprot_gluc/sorb_DH_b-prop"/>
</dbReference>
<dbReference type="InterPro" id="IPR005084">
    <property type="entry name" value="CBM6"/>
</dbReference>
<comment type="caution">
    <text evidence="11">The sequence shown here is derived from an EMBL/GenBank/DDBJ whole genome shotgun (WGS) entry which is preliminary data.</text>
</comment>
<keyword evidence="8" id="KW-0732">Signal</keyword>
<evidence type="ECO:0000256" key="8">
    <source>
        <dbReference type="SAM" id="SignalP"/>
    </source>
</evidence>
<evidence type="ECO:0000259" key="9">
    <source>
        <dbReference type="PROSITE" id="PS50093"/>
    </source>
</evidence>
<dbReference type="Pfam" id="PF18911">
    <property type="entry name" value="PKD_4"/>
    <property type="match status" value="1"/>
</dbReference>
<dbReference type="InterPro" id="IPR013783">
    <property type="entry name" value="Ig-like_fold"/>
</dbReference>
<keyword evidence="12" id="KW-1185">Reference proteome</keyword>
<feature type="chain" id="PRO_5046008971" evidence="8">
    <location>
        <begin position="33"/>
        <end position="973"/>
    </location>
</feature>
<dbReference type="PROSITE" id="PS50093">
    <property type="entry name" value="PKD"/>
    <property type="match status" value="1"/>
</dbReference>
<keyword evidence="5 6" id="KW-0408">Iron</keyword>
<reference evidence="12" key="1">
    <citation type="journal article" date="2019" name="Int. J. Syst. Evol. Microbiol.">
        <title>The Global Catalogue of Microorganisms (GCM) 10K type strain sequencing project: providing services to taxonomists for standard genome sequencing and annotation.</title>
        <authorList>
            <consortium name="The Broad Institute Genomics Platform"/>
            <consortium name="The Broad Institute Genome Sequencing Center for Infectious Disease"/>
            <person name="Wu L."/>
            <person name="Ma J."/>
        </authorList>
    </citation>
    <scope>NUCLEOTIDE SEQUENCE [LARGE SCALE GENOMIC DNA]</scope>
    <source>
        <strain evidence="12">KCTC 52490</strain>
    </source>
</reference>
<dbReference type="SUPFAM" id="SSF49299">
    <property type="entry name" value="PKD domain"/>
    <property type="match status" value="1"/>
</dbReference>
<evidence type="ECO:0000256" key="3">
    <source>
        <dbReference type="ARBA" id="ARBA00022723"/>
    </source>
</evidence>
<evidence type="ECO:0000259" key="10">
    <source>
        <dbReference type="PROSITE" id="PS51007"/>
    </source>
</evidence>
<evidence type="ECO:0000256" key="5">
    <source>
        <dbReference type="ARBA" id="ARBA00023004"/>
    </source>
</evidence>
<dbReference type="Pfam" id="PF03422">
    <property type="entry name" value="CBM_6"/>
    <property type="match status" value="1"/>
</dbReference>
<protein>
    <submittedName>
        <fullName evidence="11">PQQ-dependent sugar dehydrogenase</fullName>
    </submittedName>
</protein>
<keyword evidence="2 6" id="KW-0349">Heme</keyword>
<dbReference type="Pfam" id="PF07995">
    <property type="entry name" value="GSDH"/>
    <property type="match status" value="1"/>
</dbReference>
<dbReference type="SUPFAM" id="SSF50952">
    <property type="entry name" value="Soluble quinoprotein glucose dehydrogenase"/>
    <property type="match status" value="1"/>
</dbReference>
<evidence type="ECO:0000313" key="11">
    <source>
        <dbReference type="EMBL" id="MFD2934181.1"/>
    </source>
</evidence>
<dbReference type="RefSeq" id="WP_381499605.1">
    <property type="nucleotide sequence ID" value="NZ_JBHUOM010000002.1"/>
</dbReference>
<feature type="region of interest" description="Disordered" evidence="7">
    <location>
        <begin position="876"/>
        <end position="912"/>
    </location>
</feature>
<feature type="region of interest" description="Disordered" evidence="7">
    <location>
        <begin position="187"/>
        <end position="219"/>
    </location>
</feature>
<keyword evidence="4" id="KW-0249">Electron transport</keyword>
<evidence type="ECO:0000256" key="1">
    <source>
        <dbReference type="ARBA" id="ARBA00022448"/>
    </source>
</evidence>
<name>A0ABW6AFV9_9BACT</name>
<dbReference type="CDD" id="cd00146">
    <property type="entry name" value="PKD"/>
    <property type="match status" value="1"/>
</dbReference>
<dbReference type="InterPro" id="IPR000601">
    <property type="entry name" value="PKD_dom"/>
</dbReference>
<dbReference type="InterPro" id="IPR011042">
    <property type="entry name" value="6-blade_b-propeller_TolB-like"/>
</dbReference>
<dbReference type="EMBL" id="JBHUOM010000002">
    <property type="protein sequence ID" value="MFD2934181.1"/>
    <property type="molecule type" value="Genomic_DNA"/>
</dbReference>
<dbReference type="InterPro" id="IPR002324">
    <property type="entry name" value="Cyt_c_ID"/>
</dbReference>
<evidence type="ECO:0000256" key="4">
    <source>
        <dbReference type="ARBA" id="ARBA00022982"/>
    </source>
</evidence>
<dbReference type="PRINTS" id="PR00606">
    <property type="entry name" value="CYTCHROMECID"/>
</dbReference>
<evidence type="ECO:0000256" key="7">
    <source>
        <dbReference type="SAM" id="MobiDB-lite"/>
    </source>
</evidence>
<dbReference type="CDD" id="cd04084">
    <property type="entry name" value="CBM6_xylanase-like"/>
    <property type="match status" value="1"/>
</dbReference>
<dbReference type="SMART" id="SM00089">
    <property type="entry name" value="PKD"/>
    <property type="match status" value="1"/>
</dbReference>
<evidence type="ECO:0000256" key="2">
    <source>
        <dbReference type="ARBA" id="ARBA00022617"/>
    </source>
</evidence>
<evidence type="ECO:0000313" key="12">
    <source>
        <dbReference type="Proteomes" id="UP001597512"/>
    </source>
</evidence>
<sequence>MNFNFPLSFTALRSAVLSLLALGLLSSRPLQPPPGDKPEENRFTKIVLAESLDEPMEMTFLNDGRILLIERKGALKAYNPATKAMTVIATIPVSTKYTAKDGRITEAEDGLLGIVADPNFAQNHWIYLYYSEPGDVAKNLLTRYELRGDELVMNSKKVLLEVATQREQCCHTGGGMVFDDRGNLFLTTGDNTSPRDTPFNPIDEREGRGPWDAQKSSGNTADLRGKIIRIHPETDGTYTIPDGNLFPKGTEKTRPEIYTMGHRNPWRISVDNKTGYIYWGEVGPDASNDSTGRGPRGFDEFNQAKGPGNFGWPYLIGNNSQYSYYDFAAAKAGEAYDPAHPVNRSPNNTGLNDLPPAQKALIWYPYSNSAEFPMMGRSGRSATGGPIFHKSDFTNAKRTFPSYYEGKWFIVEFMRGWIMTVTLDEQGNYKSMEQFLPNENFSSAIDMKFSPDGDLYVLEYGSAWFRGNDNARIVKIEYNGGNRPPLVQASATKTGGAIPFDVAFSANGTKDYDGDALKYSWKVTSKAGPAKMFTQPNPMVTFDKPGIYQATLLVTDAKGAKSSKSIEIKAGNEPPLVAFDVKKGNKSFFFPNQPIDYAVRVNDKEDGSLANGKIAPTQVAVSMDYLPEGFDPIEVAQNHRGTETVARYATGQQLISQNDCKSCHMIDKKSVGPSYIDVAKKYKSDPAAVDRLAKKVISGGGGVWGDHSMSAHPQLTTSDATAMVNYVMSLGEKPVAAKTYPVQGSFSPKVPEGENGKGGFALRASYTDRGTKLMKPVSSESVVILRNPDVLPENADLKKGTQFTITPSKSFLVIGNDSYIGYNQLDLTDIGQIDLLVQATSRVGAVGGNIEVRLDSPTGPLVGKTTVVKVSNPAFPGAAPASTQRPTSTSATGAATPPTSTSVTAPAGGTPDRAAMMRRMSQKMTATITPTTGMHTIFFVFKNPQATADQVLMQVVTIQFMPAGQTASTGTGH</sequence>
<accession>A0ABW6AFV9</accession>
<dbReference type="Gene3D" id="2.60.40.10">
    <property type="entry name" value="Immunoglobulins"/>
    <property type="match status" value="1"/>
</dbReference>
<evidence type="ECO:0000256" key="6">
    <source>
        <dbReference type="PROSITE-ProRule" id="PRU00433"/>
    </source>
</evidence>
<dbReference type="InterPro" id="IPR036909">
    <property type="entry name" value="Cyt_c-like_dom_sf"/>
</dbReference>
<dbReference type="Gene3D" id="1.10.760.10">
    <property type="entry name" value="Cytochrome c-like domain"/>
    <property type="match status" value="1"/>
</dbReference>
<dbReference type="PROSITE" id="PS51007">
    <property type="entry name" value="CYTC"/>
    <property type="match status" value="1"/>
</dbReference>
<dbReference type="Gene3D" id="2.120.10.30">
    <property type="entry name" value="TolB, C-terminal domain"/>
    <property type="match status" value="1"/>
</dbReference>
<gene>
    <name evidence="11" type="ORF">ACFS25_10335</name>
</gene>
<dbReference type="InterPro" id="IPR012938">
    <property type="entry name" value="Glc/Sorbosone_DH"/>
</dbReference>
<dbReference type="Gene3D" id="2.60.120.260">
    <property type="entry name" value="Galactose-binding domain-like"/>
    <property type="match status" value="1"/>
</dbReference>
<feature type="domain" description="Cytochrome c" evidence="10">
    <location>
        <begin position="646"/>
        <end position="731"/>
    </location>
</feature>